<reference key="1">
    <citation type="journal article" date="2011" name="Mol. Biol. Evol.">
        <title>Unity in variety -- the pan-genome of the Chlamydiae.</title>
        <authorList>
            <person name="Collingro A."/>
            <person name="Tischler P."/>
            <person name="Weinmaier T."/>
            <person name="Penz T."/>
            <person name="Heinz E."/>
            <person name="Brunham R.C."/>
            <person name="Read T.D."/>
            <person name="Bavoil P.M."/>
            <person name="Sachse K."/>
            <person name="Kahane S."/>
            <person name="Friedman M.G."/>
            <person name="Rattei T."/>
            <person name="Myers G.S.A."/>
            <person name="Horn M."/>
        </authorList>
    </citation>
    <scope>NUCLEOTIDE SEQUENCE</scope>
    <source>
        <strain>Z</strain>
    </source>
</reference>
<dbReference type="EMBL" id="FR872582">
    <property type="protein sequence ID" value="CCB88772.1"/>
    <property type="molecule type" value="Genomic_DNA"/>
</dbReference>
<reference evidence="1 2" key="2">
    <citation type="journal article" date="2011" name="Mol. Biol. Evol.">
        <title>Unity in variety--the pan-genome of the Chlamydiae.</title>
        <authorList>
            <person name="Collingro A."/>
            <person name="Tischler P."/>
            <person name="Weinmaier T."/>
            <person name="Penz T."/>
            <person name="Heinz E."/>
            <person name="Brunham R.C."/>
            <person name="Read T.D."/>
            <person name="Bavoil P.M."/>
            <person name="Sachse K."/>
            <person name="Kahane S."/>
            <person name="Friedman M.G."/>
            <person name="Rattei T."/>
            <person name="Myers G.S."/>
            <person name="Horn M."/>
        </authorList>
    </citation>
    <scope>NUCLEOTIDE SEQUENCE [LARGE SCALE GENOMIC DNA]</scope>
    <source>
        <strain evidence="2">ATCC VR-1471 / Z</strain>
    </source>
</reference>
<dbReference type="RefSeq" id="WP_013943239.1">
    <property type="nucleotide sequence ID" value="NC_015713.1"/>
</dbReference>
<dbReference type="Proteomes" id="UP000000496">
    <property type="component" value="Chromosome gsn.131"/>
</dbReference>
<gene>
    <name evidence="1" type="ordered locus">SNE_A08950</name>
</gene>
<evidence type="ECO:0000313" key="2">
    <source>
        <dbReference type="Proteomes" id="UP000000496"/>
    </source>
</evidence>
<sequence length="328" mass="36902">MSNSISLSSSQHNSVQQQVANNQLVLYKEINPLVNSEGMLNIAKYAELPTLADVKVMHFISVTQIPAYYEPKIRSIVPFKGAYPLVQLAWKYLRNSLREGVGTFPELLSHPPLISRTPVFHANSATTIEELYQDEQEGAEIFLPICQQVAESGGGTAHFGPENVNIIKSKESILSKVQRTQSESGASVAHAIAQIDDGVRGTISFDTPEQLRAGMKEFLHLAKQNGWEIDVSNLWENEQDYGGYIDFDVRIMIPLGQDRQVVAELQFHLNDFYDGTKDSPVSRAHKVYEEMRMIPVTGKSDVNLSYEELNEASRLYFTTALFQAYRKR</sequence>
<organism evidence="1 2">
    <name type="scientific">Simkania negevensis (strain ATCC VR-1471 / DSM 27360 / Z)</name>
    <dbReference type="NCBI Taxonomy" id="331113"/>
    <lineage>
        <taxon>Bacteria</taxon>
        <taxon>Pseudomonadati</taxon>
        <taxon>Chlamydiota</taxon>
        <taxon>Chlamydiia</taxon>
        <taxon>Parachlamydiales</taxon>
        <taxon>Simkaniaceae</taxon>
        <taxon>Simkania</taxon>
    </lineage>
</organism>
<dbReference type="STRING" id="331113.SNE_A08950"/>
<dbReference type="AlphaFoldDB" id="F8L7N8"/>
<evidence type="ECO:0000313" key="1">
    <source>
        <dbReference type="EMBL" id="CCB88772.1"/>
    </source>
</evidence>
<protein>
    <submittedName>
        <fullName evidence="1">Uncharacterized protein</fullName>
    </submittedName>
</protein>
<accession>F8L7N8</accession>
<name>F8L7N8_SIMNZ</name>
<proteinExistence type="predicted"/>
<dbReference type="HOGENOM" id="CLU_847037_0_0_0"/>
<keyword evidence="2" id="KW-1185">Reference proteome</keyword>
<dbReference type="KEGG" id="sng:SNE_A08950"/>